<organism evidence="1 2">
    <name type="scientific">Mycobacteroides abscessus subsp. bolletii 1513</name>
    <dbReference type="NCBI Taxonomy" id="1299321"/>
    <lineage>
        <taxon>Bacteria</taxon>
        <taxon>Bacillati</taxon>
        <taxon>Actinomycetota</taxon>
        <taxon>Actinomycetes</taxon>
        <taxon>Mycobacteriales</taxon>
        <taxon>Mycobacteriaceae</taxon>
        <taxon>Mycobacteroides</taxon>
        <taxon>Mycobacteroides abscessus</taxon>
    </lineage>
</organism>
<evidence type="ECO:0000313" key="2">
    <source>
        <dbReference type="Proteomes" id="UP000023351"/>
    </source>
</evidence>
<name>X8DIL0_9MYCO</name>
<dbReference type="AlphaFoldDB" id="X8DIL0"/>
<protein>
    <submittedName>
        <fullName evidence="1">Uncharacterized protein</fullName>
    </submittedName>
</protein>
<comment type="caution">
    <text evidence="1">The sequence shown here is derived from an EMBL/GenBank/DDBJ whole genome shotgun (WGS) entry which is preliminary data.</text>
</comment>
<accession>X8DIL0</accession>
<evidence type="ECO:0000313" key="1">
    <source>
        <dbReference type="EMBL" id="EUA68219.1"/>
    </source>
</evidence>
<sequence length="106" mass="11465">MTLHFELHVNGQSIGEGMTIQRTEPGRPHPDDVNNYVVKAKCDGAWHTVTVEHRYGDGPWVLVRKALAAIDQARQPPPNGAHNPARPSDCARLCGAPGCASWGCLS</sequence>
<dbReference type="EMBL" id="JAOJ01000003">
    <property type="protein sequence ID" value="EUA68219.1"/>
    <property type="molecule type" value="Genomic_DNA"/>
</dbReference>
<dbReference type="Proteomes" id="UP000023351">
    <property type="component" value="Unassembled WGS sequence"/>
</dbReference>
<dbReference type="PATRIC" id="fig|1299321.3.peg.4508"/>
<gene>
    <name evidence="1" type="ORF">I540_4676</name>
</gene>
<reference evidence="1 2" key="1">
    <citation type="submission" date="2013-12" db="EMBL/GenBank/DDBJ databases">
        <authorList>
            <person name="Zelazny A."/>
            <person name="Olivier K."/>
            <person name="Holland S."/>
            <person name="Lenaerts A."/>
            <person name="Ordway D."/>
            <person name="DeGroote M.A."/>
            <person name="Parker T."/>
            <person name="Sizemore C."/>
            <person name="Tallon L.J."/>
            <person name="Sadzewicz L.K."/>
            <person name="Sengamalay N."/>
            <person name="Fraser C.M."/>
            <person name="Hine E."/>
            <person name="Shefchek K.A."/>
            <person name="Das S.P."/>
            <person name="Tettelin H."/>
        </authorList>
    </citation>
    <scope>NUCLEOTIDE SEQUENCE [LARGE SCALE GENOMIC DNA]</scope>
    <source>
        <strain evidence="1 2">1513</strain>
    </source>
</reference>
<proteinExistence type="predicted"/>